<evidence type="ECO:0000313" key="1">
    <source>
        <dbReference type="EMBL" id="RIA88291.1"/>
    </source>
</evidence>
<comment type="caution">
    <text evidence="1">The sequence shown here is derived from an EMBL/GenBank/DDBJ whole genome shotgun (WGS) entry which is preliminary data.</text>
</comment>
<reference evidence="1 2" key="1">
    <citation type="submission" date="2018-06" db="EMBL/GenBank/DDBJ databases">
        <title>Comparative genomics reveals the genomic features of Rhizophagus irregularis, R. cerebriforme, R. diaphanum and Gigaspora rosea, and their symbiotic lifestyle signature.</title>
        <authorList>
            <person name="Morin E."/>
            <person name="San Clemente H."/>
            <person name="Chen E.C.H."/>
            <person name="De La Providencia I."/>
            <person name="Hainaut M."/>
            <person name="Kuo A."/>
            <person name="Kohler A."/>
            <person name="Murat C."/>
            <person name="Tang N."/>
            <person name="Roy S."/>
            <person name="Loubradou J."/>
            <person name="Henrissat B."/>
            <person name="Grigoriev I.V."/>
            <person name="Corradi N."/>
            <person name="Roux C."/>
            <person name="Martin F.M."/>
        </authorList>
    </citation>
    <scope>NUCLEOTIDE SEQUENCE [LARGE SCALE GENOMIC DNA]</scope>
    <source>
        <strain evidence="1 2">DAOM 227022</strain>
    </source>
</reference>
<dbReference type="Proteomes" id="UP000265703">
    <property type="component" value="Unassembled WGS sequence"/>
</dbReference>
<organism evidence="1 2">
    <name type="scientific">Glomus cerebriforme</name>
    <dbReference type="NCBI Taxonomy" id="658196"/>
    <lineage>
        <taxon>Eukaryota</taxon>
        <taxon>Fungi</taxon>
        <taxon>Fungi incertae sedis</taxon>
        <taxon>Mucoromycota</taxon>
        <taxon>Glomeromycotina</taxon>
        <taxon>Glomeromycetes</taxon>
        <taxon>Glomerales</taxon>
        <taxon>Glomeraceae</taxon>
        <taxon>Glomus</taxon>
    </lineage>
</organism>
<evidence type="ECO:0000313" key="2">
    <source>
        <dbReference type="Proteomes" id="UP000265703"/>
    </source>
</evidence>
<gene>
    <name evidence="1" type="ORF">C1645_826549</name>
</gene>
<name>A0A397SZF0_9GLOM</name>
<protein>
    <submittedName>
        <fullName evidence="1">Uncharacterized protein</fullName>
    </submittedName>
</protein>
<accession>A0A397SZF0</accession>
<proteinExistence type="predicted"/>
<keyword evidence="2" id="KW-1185">Reference proteome</keyword>
<dbReference type="AlphaFoldDB" id="A0A397SZF0"/>
<sequence length="377" mass="44199">MGIMISVEEVMLFESFSAKEVSKQDATLLQAGIQPEEQDMKIREFLNINGQKAQAILKETGCSERKEYYYEEEEEGYCASMDLESDDESIVNLVSNRFKEIEIRPSEKSLRKQEKSSAPIDNKEIQKGNSLQDLIHATKKLNKHEKMQSDQQHILGIMQINYTATKEEMLQKINDDVINLNVNFTKIERFVNQYHHYEKQISIPKHMTSEMMKNTIKDQIGEIEDLNFRIKDEYIDVDGAVRVNIPDMKFKSLWSIACNDYQIELQQPEVLNDREIKIYNKDDNNMEGIVFFENYKDREAATRYKINIKATSEIEIIKQIIILHNRGEIWENGVTDIEEIVIRSKNAGTERIEKEEIGREEWTQVNIDILKENQQEK</sequence>
<dbReference type="EMBL" id="QKYT01000270">
    <property type="protein sequence ID" value="RIA88291.1"/>
    <property type="molecule type" value="Genomic_DNA"/>
</dbReference>